<accession>A0A1J4T885</accession>
<gene>
    <name evidence="1" type="ORF">AUJ35_01160</name>
</gene>
<protein>
    <recommendedName>
        <fullName evidence="3">Transposase</fullName>
    </recommendedName>
</protein>
<proteinExistence type="predicted"/>
<sequence>MSKRKFTTDQIIELSKNKNVAKCSDKSITYNKEFKVRAVKQYHENGYSPGMIFKEAGFDWRIIGPDSPKNCLQRWRAIYKARVVDSLSVETRGKHHKGGRPKRENMTDIERIKRMKIEIAYLKAENDFLAKLRAARKR</sequence>
<name>A0A1J4T885_9BACT</name>
<evidence type="ECO:0000313" key="2">
    <source>
        <dbReference type="Proteomes" id="UP000182860"/>
    </source>
</evidence>
<evidence type="ECO:0008006" key="3">
    <source>
        <dbReference type="Google" id="ProtNLM"/>
    </source>
</evidence>
<reference evidence="1 2" key="1">
    <citation type="journal article" date="2016" name="Environ. Microbiol.">
        <title>Genomic resolution of a cold subsurface aquifer community provides metabolic insights for novel microbes adapted to high CO concentrations.</title>
        <authorList>
            <person name="Probst A.J."/>
            <person name="Castelle C.J."/>
            <person name="Singh A."/>
            <person name="Brown C.T."/>
            <person name="Anantharaman K."/>
            <person name="Sharon I."/>
            <person name="Hug L.A."/>
            <person name="Burstein D."/>
            <person name="Emerson J.B."/>
            <person name="Thomas B.C."/>
            <person name="Banfield J.F."/>
        </authorList>
    </citation>
    <scope>NUCLEOTIDE SEQUENCE [LARGE SCALE GENOMIC DNA]</scope>
    <source>
        <strain evidence="1">CG1_02_41_21</strain>
    </source>
</reference>
<organism evidence="1 2">
    <name type="scientific">Candidatus Falkowbacteria bacterium CG1_02_41_21</name>
    <dbReference type="NCBI Taxonomy" id="1805147"/>
    <lineage>
        <taxon>Bacteria</taxon>
        <taxon>Candidatus Falkowiibacteriota</taxon>
    </lineage>
</organism>
<dbReference type="EMBL" id="MNUV01000020">
    <property type="protein sequence ID" value="OIO07978.1"/>
    <property type="molecule type" value="Genomic_DNA"/>
</dbReference>
<dbReference type="Proteomes" id="UP000182860">
    <property type="component" value="Unassembled WGS sequence"/>
</dbReference>
<evidence type="ECO:0000313" key="1">
    <source>
        <dbReference type="EMBL" id="OIO07978.1"/>
    </source>
</evidence>
<dbReference type="SUPFAM" id="SSF46689">
    <property type="entry name" value="Homeodomain-like"/>
    <property type="match status" value="1"/>
</dbReference>
<dbReference type="InterPro" id="IPR009057">
    <property type="entry name" value="Homeodomain-like_sf"/>
</dbReference>
<comment type="caution">
    <text evidence="1">The sequence shown here is derived from an EMBL/GenBank/DDBJ whole genome shotgun (WGS) entry which is preliminary data.</text>
</comment>
<dbReference type="AlphaFoldDB" id="A0A1J4T885"/>